<dbReference type="InterPro" id="IPR043795">
    <property type="entry name" value="N-alpha-Ac-DABA-like"/>
</dbReference>
<feature type="domain" description="Succinylglutamate desuccinylase/Aspartoacylase catalytic" evidence="5">
    <location>
        <begin position="46"/>
        <end position="234"/>
    </location>
</feature>
<evidence type="ECO:0000259" key="5">
    <source>
        <dbReference type="Pfam" id="PF24827"/>
    </source>
</evidence>
<evidence type="ECO:0000256" key="2">
    <source>
        <dbReference type="ARBA" id="ARBA00022723"/>
    </source>
</evidence>
<dbReference type="SUPFAM" id="SSF53187">
    <property type="entry name" value="Zn-dependent exopeptidases"/>
    <property type="match status" value="1"/>
</dbReference>
<dbReference type="Gene3D" id="3.40.630.10">
    <property type="entry name" value="Zn peptidases"/>
    <property type="match status" value="1"/>
</dbReference>
<dbReference type="GO" id="GO:0016811">
    <property type="term" value="F:hydrolase activity, acting on carbon-nitrogen (but not peptide) bonds, in linear amides"/>
    <property type="evidence" value="ECO:0007669"/>
    <property type="project" value="InterPro"/>
</dbReference>
<keyword evidence="3" id="KW-0378">Hydrolase</keyword>
<dbReference type="GO" id="GO:0046872">
    <property type="term" value="F:metal ion binding"/>
    <property type="evidence" value="ECO:0007669"/>
    <property type="project" value="UniProtKB-KW"/>
</dbReference>
<evidence type="ECO:0000256" key="4">
    <source>
        <dbReference type="ARBA" id="ARBA00022833"/>
    </source>
</evidence>
<dbReference type="EMBL" id="FMAH01000049">
    <property type="protein sequence ID" value="SCB45507.1"/>
    <property type="molecule type" value="Genomic_DNA"/>
</dbReference>
<dbReference type="GO" id="GO:0016788">
    <property type="term" value="F:hydrolase activity, acting on ester bonds"/>
    <property type="evidence" value="ECO:0007669"/>
    <property type="project" value="InterPro"/>
</dbReference>
<dbReference type="OrthoDB" id="9782876at2"/>
<dbReference type="AlphaFoldDB" id="A0A1C3WZR9"/>
<reference evidence="7" key="1">
    <citation type="submission" date="2016-08" db="EMBL/GenBank/DDBJ databases">
        <authorList>
            <person name="Varghese N."/>
            <person name="Submissions Spin"/>
        </authorList>
    </citation>
    <scope>NUCLEOTIDE SEQUENCE [LARGE SCALE GENOMIC DNA]</scope>
    <source>
        <strain evidence="7">HAMBI 2971</strain>
    </source>
</reference>
<dbReference type="Pfam" id="PF24827">
    <property type="entry name" value="AstE_AspA_cat"/>
    <property type="match status" value="1"/>
</dbReference>
<keyword evidence="2" id="KW-0479">Metal-binding</keyword>
<accession>A0A1C3WZR9</accession>
<dbReference type="Proteomes" id="UP000199435">
    <property type="component" value="Unassembled WGS sequence"/>
</dbReference>
<dbReference type="InterPro" id="IPR053138">
    <property type="entry name" value="N-alpha-Ac-DABA_deacetylase"/>
</dbReference>
<dbReference type="STRING" id="411945.GA0061102_104912"/>
<dbReference type="CDD" id="cd06252">
    <property type="entry name" value="M14_ASTE_ASPA-like"/>
    <property type="match status" value="1"/>
</dbReference>
<organism evidence="6 7">
    <name type="scientific">Rhizobium miluonense</name>
    <dbReference type="NCBI Taxonomy" id="411945"/>
    <lineage>
        <taxon>Bacteria</taxon>
        <taxon>Pseudomonadati</taxon>
        <taxon>Pseudomonadota</taxon>
        <taxon>Alphaproteobacteria</taxon>
        <taxon>Hyphomicrobiales</taxon>
        <taxon>Rhizobiaceae</taxon>
        <taxon>Rhizobium/Agrobacterium group</taxon>
        <taxon>Rhizobium</taxon>
    </lineage>
</organism>
<proteinExistence type="predicted"/>
<sequence length="332" mass="35207">MKSPIWTSIDFDAIGYQADFARLPYSSDTSAYGWIPIPMVCLKGGDGPTALLTAGTHGDEYEGQIALRRLLRDLKNTKLEGRVIALPSLNWPAVSAGRRNSPIDSGNLNRVFPGTTSGGPTAAIAHFVSSELFPRADLVIDLHSGGSSLDYLPLVLGRQGRNEAEGAEIRRLMATFAAPYSVITDGAAGGAGSTMYAAAESQGVLAIMTELGSGPTLCPERLAIAEAGLRRVLRDYGIAPELEAPDAPTPRMMRTLSPSASIYAPSAGMFEPFFRPGDEIAAGQLGGLLHPLENPLQDPIELRFNHAGTVAYRRFPTLTKTGDALFGLAVPV</sequence>
<evidence type="ECO:0000256" key="3">
    <source>
        <dbReference type="ARBA" id="ARBA00022801"/>
    </source>
</evidence>
<gene>
    <name evidence="6" type="ORF">GA0061102_104912</name>
</gene>
<evidence type="ECO:0000313" key="6">
    <source>
        <dbReference type="EMBL" id="SCB45507.1"/>
    </source>
</evidence>
<dbReference type="InterPro" id="IPR055438">
    <property type="entry name" value="AstE_AspA_cat"/>
</dbReference>
<evidence type="ECO:0000256" key="1">
    <source>
        <dbReference type="ARBA" id="ARBA00001947"/>
    </source>
</evidence>
<keyword evidence="4" id="KW-0862">Zinc</keyword>
<protein>
    <recommendedName>
        <fullName evidence="5">Succinylglutamate desuccinylase/Aspartoacylase catalytic domain-containing protein</fullName>
    </recommendedName>
</protein>
<name>A0A1C3WZR9_9HYPH</name>
<dbReference type="PANTHER" id="PTHR37326">
    <property type="entry name" value="BLL3975 PROTEIN"/>
    <property type="match status" value="1"/>
</dbReference>
<keyword evidence="7" id="KW-1185">Reference proteome</keyword>
<dbReference type="PANTHER" id="PTHR37326:SF1">
    <property type="entry name" value="BLL3975 PROTEIN"/>
    <property type="match status" value="1"/>
</dbReference>
<dbReference type="PIRSF" id="PIRSF039012">
    <property type="entry name" value="ASP"/>
    <property type="match status" value="1"/>
</dbReference>
<evidence type="ECO:0000313" key="7">
    <source>
        <dbReference type="Proteomes" id="UP000199435"/>
    </source>
</evidence>
<comment type="cofactor">
    <cofactor evidence="1">
        <name>Zn(2+)</name>
        <dbReference type="ChEBI" id="CHEBI:29105"/>
    </cofactor>
</comment>